<proteinExistence type="predicted"/>
<evidence type="ECO:0000313" key="2">
    <source>
        <dbReference type="EMBL" id="PKA61154.1"/>
    </source>
</evidence>
<dbReference type="InterPro" id="IPR022742">
    <property type="entry name" value="Hydrolase_4"/>
</dbReference>
<protein>
    <recommendedName>
        <fullName evidence="1">Serine aminopeptidase S33 domain-containing protein</fullName>
    </recommendedName>
</protein>
<evidence type="ECO:0000259" key="1">
    <source>
        <dbReference type="Pfam" id="PF12146"/>
    </source>
</evidence>
<name>A0A2I0B040_9ASPA</name>
<gene>
    <name evidence="2" type="ORF">AXF42_Ash006050</name>
</gene>
<dbReference type="SUPFAM" id="SSF53474">
    <property type="entry name" value="alpha/beta-Hydrolases"/>
    <property type="match status" value="1"/>
</dbReference>
<dbReference type="PANTHER" id="PTHR42886:SF38">
    <property type="entry name" value="ALPHA_BETA-HYDROLASES SUPERFAMILY PROTEIN"/>
    <property type="match status" value="1"/>
</dbReference>
<evidence type="ECO:0000313" key="3">
    <source>
        <dbReference type="Proteomes" id="UP000236161"/>
    </source>
</evidence>
<dbReference type="EMBL" id="KZ451932">
    <property type="protein sequence ID" value="PKA61154.1"/>
    <property type="molecule type" value="Genomic_DNA"/>
</dbReference>
<feature type="domain" description="Serine aminopeptidase S33" evidence="1">
    <location>
        <begin position="43"/>
        <end position="137"/>
    </location>
</feature>
<dbReference type="Gene3D" id="3.40.50.1820">
    <property type="entry name" value="alpha/beta hydrolase"/>
    <property type="match status" value="1"/>
</dbReference>
<dbReference type="InterPro" id="IPR029058">
    <property type="entry name" value="AB_hydrolase_fold"/>
</dbReference>
<dbReference type="AlphaFoldDB" id="A0A2I0B040"/>
<accession>A0A2I0B040</accession>
<keyword evidence="3" id="KW-1185">Reference proteome</keyword>
<dbReference type="OrthoDB" id="9988524at2759"/>
<dbReference type="STRING" id="1088818.A0A2I0B040"/>
<organism evidence="2 3">
    <name type="scientific">Apostasia shenzhenica</name>
    <dbReference type="NCBI Taxonomy" id="1088818"/>
    <lineage>
        <taxon>Eukaryota</taxon>
        <taxon>Viridiplantae</taxon>
        <taxon>Streptophyta</taxon>
        <taxon>Embryophyta</taxon>
        <taxon>Tracheophyta</taxon>
        <taxon>Spermatophyta</taxon>
        <taxon>Magnoliopsida</taxon>
        <taxon>Liliopsida</taxon>
        <taxon>Asparagales</taxon>
        <taxon>Orchidaceae</taxon>
        <taxon>Apostasioideae</taxon>
        <taxon>Apostasia</taxon>
    </lineage>
</organism>
<reference evidence="2 3" key="1">
    <citation type="journal article" date="2017" name="Nature">
        <title>The Apostasia genome and the evolution of orchids.</title>
        <authorList>
            <person name="Zhang G.Q."/>
            <person name="Liu K.W."/>
            <person name="Li Z."/>
            <person name="Lohaus R."/>
            <person name="Hsiao Y.Y."/>
            <person name="Niu S.C."/>
            <person name="Wang J.Y."/>
            <person name="Lin Y.C."/>
            <person name="Xu Q."/>
            <person name="Chen L.J."/>
            <person name="Yoshida K."/>
            <person name="Fujiwara S."/>
            <person name="Wang Z.W."/>
            <person name="Zhang Y.Q."/>
            <person name="Mitsuda N."/>
            <person name="Wang M."/>
            <person name="Liu G.H."/>
            <person name="Pecoraro L."/>
            <person name="Huang H.X."/>
            <person name="Xiao X.J."/>
            <person name="Lin M."/>
            <person name="Wu X.Y."/>
            <person name="Wu W.L."/>
            <person name="Chen Y.Y."/>
            <person name="Chang S.B."/>
            <person name="Sakamoto S."/>
            <person name="Ohme-Takagi M."/>
            <person name="Yagi M."/>
            <person name="Zeng S.J."/>
            <person name="Shen C.Y."/>
            <person name="Yeh C.M."/>
            <person name="Luo Y.B."/>
            <person name="Tsai W.C."/>
            <person name="Van de Peer Y."/>
            <person name="Liu Z.J."/>
        </authorList>
    </citation>
    <scope>NUCLEOTIDE SEQUENCE [LARGE SCALE GENOMIC DNA]</scope>
    <source>
        <strain evidence="3">cv. Shenzhen</strain>
        <tissue evidence="2">Stem</tissue>
    </source>
</reference>
<dbReference type="Pfam" id="PF12146">
    <property type="entry name" value="Hydrolase_4"/>
    <property type="match status" value="1"/>
</dbReference>
<dbReference type="Proteomes" id="UP000236161">
    <property type="component" value="Unassembled WGS sequence"/>
</dbReference>
<sequence>MATYKASKIQYNMDCIIASKQRVEIPNKFGEKLVGVLHLTGSKNLVIICHGFRSTKDETTIVNLIGTLTREGVGVFHFDFAGNGESEGVFQYGNYRREVDDLHAVVLYLSKKGFRTGAIIGHSKGGNVVVLYASTYDVPVVINLSGRFALERGIEGRLGKDFLQRIKNDGFINVKDKKGNVEYRVTEESLMDRLSTDMRVACHAIGNECRVLTIHGSEDEIVPSEDAHEFDKNIANHKLLIIEGANHCYTAHQTLLASSVLDFLKAAQVVDATATKAV</sequence>
<dbReference type="PANTHER" id="PTHR42886">
    <property type="entry name" value="RE40534P-RELATED"/>
    <property type="match status" value="1"/>
</dbReference>